<evidence type="ECO:0000259" key="2">
    <source>
        <dbReference type="Pfam" id="PF04773"/>
    </source>
</evidence>
<dbReference type="Proteomes" id="UP001324380">
    <property type="component" value="Chromosome"/>
</dbReference>
<keyword evidence="1" id="KW-0472">Membrane</keyword>
<dbReference type="Pfam" id="PF16344">
    <property type="entry name" value="FecR_C"/>
    <property type="match status" value="1"/>
</dbReference>
<evidence type="ECO:0000313" key="4">
    <source>
        <dbReference type="EMBL" id="WPU95029.1"/>
    </source>
</evidence>
<dbReference type="InterPro" id="IPR006860">
    <property type="entry name" value="FecR"/>
</dbReference>
<dbReference type="Pfam" id="PF04773">
    <property type="entry name" value="FecR"/>
    <property type="match status" value="1"/>
</dbReference>
<feature type="domain" description="FecR protein" evidence="2">
    <location>
        <begin position="131"/>
        <end position="218"/>
    </location>
</feature>
<dbReference type="InterPro" id="IPR012373">
    <property type="entry name" value="Ferrdict_sens_TM"/>
</dbReference>
<proteinExistence type="predicted"/>
<organism evidence="4 5">
    <name type="scientific">Mucilaginibacter sabulilitoris</name>
    <dbReference type="NCBI Taxonomy" id="1173583"/>
    <lineage>
        <taxon>Bacteria</taxon>
        <taxon>Pseudomonadati</taxon>
        <taxon>Bacteroidota</taxon>
        <taxon>Sphingobacteriia</taxon>
        <taxon>Sphingobacteriales</taxon>
        <taxon>Sphingobacteriaceae</taxon>
        <taxon>Mucilaginibacter</taxon>
    </lineage>
</organism>
<dbReference type="PANTHER" id="PTHR30273">
    <property type="entry name" value="PERIPLASMIC SIGNAL SENSOR AND SIGMA FACTOR ACTIVATOR FECR-RELATED"/>
    <property type="match status" value="1"/>
</dbReference>
<evidence type="ECO:0000256" key="1">
    <source>
        <dbReference type="SAM" id="Phobius"/>
    </source>
</evidence>
<evidence type="ECO:0000259" key="3">
    <source>
        <dbReference type="Pfam" id="PF16344"/>
    </source>
</evidence>
<protein>
    <submittedName>
        <fullName evidence="4">FecR family protein</fullName>
    </submittedName>
</protein>
<keyword evidence="1" id="KW-0812">Transmembrane</keyword>
<dbReference type="InterPro" id="IPR032508">
    <property type="entry name" value="FecR_C"/>
</dbReference>
<feature type="transmembrane region" description="Helical" evidence="1">
    <location>
        <begin position="91"/>
        <end position="110"/>
    </location>
</feature>
<name>A0ABZ0TTB8_9SPHI</name>
<accession>A0ABZ0TTB8</accession>
<dbReference type="Gene3D" id="2.60.120.1440">
    <property type="match status" value="1"/>
</dbReference>
<evidence type="ECO:0000313" key="5">
    <source>
        <dbReference type="Proteomes" id="UP001324380"/>
    </source>
</evidence>
<dbReference type="EMBL" id="CP139558">
    <property type="protein sequence ID" value="WPU95029.1"/>
    <property type="molecule type" value="Genomic_DNA"/>
</dbReference>
<dbReference type="Gene3D" id="3.55.50.30">
    <property type="match status" value="1"/>
</dbReference>
<dbReference type="RefSeq" id="WP_321564141.1">
    <property type="nucleotide sequence ID" value="NZ_CP139558.1"/>
</dbReference>
<feature type="domain" description="Protein FecR C-terminal" evidence="3">
    <location>
        <begin position="262"/>
        <end position="330"/>
    </location>
</feature>
<keyword evidence="1" id="KW-1133">Transmembrane helix</keyword>
<dbReference type="PIRSF" id="PIRSF018266">
    <property type="entry name" value="FecR"/>
    <property type="match status" value="1"/>
</dbReference>
<gene>
    <name evidence="4" type="ORF">SNE25_05765</name>
</gene>
<reference evidence="4 5" key="1">
    <citation type="submission" date="2023-11" db="EMBL/GenBank/DDBJ databases">
        <title>Analysis of the Genomes of Mucilaginibacter gossypii cycad 4 and M. sabulilitoris SNA2: microbes with the potential for plant growth promotion.</title>
        <authorList>
            <person name="Hirsch A.M."/>
            <person name="Humm E."/>
            <person name="Rubbi M."/>
            <person name="Del Vecchio G."/>
            <person name="Ha S.M."/>
            <person name="Pellegrini M."/>
            <person name="Gunsalus R.P."/>
        </authorList>
    </citation>
    <scope>NUCLEOTIDE SEQUENCE [LARGE SCALE GENOMIC DNA]</scope>
    <source>
        <strain evidence="4 5">SNA2</strain>
    </source>
</reference>
<keyword evidence="5" id="KW-1185">Reference proteome</keyword>
<sequence>MDKERISLLLKGYTENNIVRADFDELMAYMANTANDKELHELMQEQWNNITDDYSFDELRQSLLFQKITADPRFAQSITLPERKVFRLKKWMSVAAGLLFFLSAGFYMAYRLKTPHPQEIVEYRQKIVPYGKKVQIGLPDGTQVWVNSGSKLIYPSSFTGNTRELYLEGEAYFDVAHDAKRPFILHTGKVITRVLGTAFNVKAYGSNEMSVTVARGKVSVGMQNKLLSVLIPNECLSYNRVNGDSKKYHVDASKLRWMNGDLIFDNINLEEAAHVIERWYDVQISFNNSRAKSYHFTASFLKHENIDQIMEVLSEFSGFTYKREGKKITIQ</sequence>
<dbReference type="PANTHER" id="PTHR30273:SF2">
    <property type="entry name" value="PROTEIN FECR"/>
    <property type="match status" value="1"/>
</dbReference>